<protein>
    <recommendedName>
        <fullName evidence="1">Tripeptidyl-peptidase II galactose-binding domain-containing protein</fullName>
    </recommendedName>
</protein>
<accession>A0A3Q7FHB5</accession>
<dbReference type="Pfam" id="PF21316">
    <property type="entry name" value="TPPII_GBD"/>
    <property type="match status" value="1"/>
</dbReference>
<dbReference type="EnsemblPlants" id="Solyc03g025585.1.1">
    <property type="protein sequence ID" value="Solyc03g025585.1.1"/>
    <property type="gene ID" value="Solyc03g025585.1"/>
</dbReference>
<feature type="domain" description="Tripeptidyl-peptidase II galactose-binding" evidence="1">
    <location>
        <begin position="2"/>
        <end position="77"/>
    </location>
</feature>
<reference evidence="2" key="2">
    <citation type="submission" date="2019-01" db="UniProtKB">
        <authorList>
            <consortium name="EnsemblPlants"/>
        </authorList>
    </citation>
    <scope>IDENTIFICATION</scope>
    <source>
        <strain evidence="2">cv. Heinz 1706</strain>
    </source>
</reference>
<keyword evidence="3" id="KW-1185">Reference proteome</keyword>
<evidence type="ECO:0000313" key="3">
    <source>
        <dbReference type="Proteomes" id="UP000004994"/>
    </source>
</evidence>
<dbReference type="Proteomes" id="UP000004994">
    <property type="component" value="Chromosome 3"/>
</dbReference>
<dbReference type="Gramene" id="Solyc03g025585.1.1">
    <property type="protein sequence ID" value="Solyc03g025585.1.1"/>
    <property type="gene ID" value="Solyc03g025585.1"/>
</dbReference>
<dbReference type="InterPro" id="IPR048384">
    <property type="entry name" value="TPPII_GBD"/>
</dbReference>
<name>A0A3Q7FHB5_SOLLC</name>
<sequence length="260" mass="29276">MRFIEVPFGATWVEATMRTYGFDTARRFFIDTVQLFPLQRPIKWESVATFSSPSSKNFAFRVEGGQTMELAIAQCWFSGIGSHETTIVDFEEFLEENRCLEVVLRKASASSALIGEARKMLEEEVNFKCWKLLQRDSPSSRNDWQLRENRAIAIDKGTEKKFPDIIKKGRMGRPDQGLTAIGNGPIEKLNLLILSQRVEKLNTTETDRTTIIAFRGINISKEEVVLDGSEAPVRIDAEALLSTEKLVPSAVLNKAGEILT</sequence>
<reference evidence="2" key="1">
    <citation type="journal article" date="2012" name="Nature">
        <title>The tomato genome sequence provides insights into fleshy fruit evolution.</title>
        <authorList>
            <consortium name="Tomato Genome Consortium"/>
        </authorList>
    </citation>
    <scope>NUCLEOTIDE SEQUENCE [LARGE SCALE GENOMIC DNA]</scope>
    <source>
        <strain evidence="2">cv. Heinz 1706</strain>
    </source>
</reference>
<dbReference type="InParanoid" id="A0A3Q7FHB5"/>
<evidence type="ECO:0000313" key="2">
    <source>
        <dbReference type="EnsemblPlants" id="Solyc03g025585.1.1"/>
    </source>
</evidence>
<organism evidence="2">
    <name type="scientific">Solanum lycopersicum</name>
    <name type="common">Tomato</name>
    <name type="synonym">Lycopersicon esculentum</name>
    <dbReference type="NCBI Taxonomy" id="4081"/>
    <lineage>
        <taxon>Eukaryota</taxon>
        <taxon>Viridiplantae</taxon>
        <taxon>Streptophyta</taxon>
        <taxon>Embryophyta</taxon>
        <taxon>Tracheophyta</taxon>
        <taxon>Spermatophyta</taxon>
        <taxon>Magnoliopsida</taxon>
        <taxon>eudicotyledons</taxon>
        <taxon>Gunneridae</taxon>
        <taxon>Pentapetalae</taxon>
        <taxon>asterids</taxon>
        <taxon>lamiids</taxon>
        <taxon>Solanales</taxon>
        <taxon>Solanaceae</taxon>
        <taxon>Solanoideae</taxon>
        <taxon>Solaneae</taxon>
        <taxon>Solanum</taxon>
        <taxon>Solanum subgen. Lycopersicon</taxon>
    </lineage>
</organism>
<proteinExistence type="predicted"/>
<dbReference type="AlphaFoldDB" id="A0A3Q7FHB5"/>
<evidence type="ECO:0000259" key="1">
    <source>
        <dbReference type="Pfam" id="PF21316"/>
    </source>
</evidence>